<dbReference type="Proteomes" id="UP000199494">
    <property type="component" value="Unassembled WGS sequence"/>
</dbReference>
<evidence type="ECO:0000313" key="1">
    <source>
        <dbReference type="EMBL" id="SDC97632.1"/>
    </source>
</evidence>
<dbReference type="AlphaFoldDB" id="A0A1G6QZ72"/>
<organism evidence="1 2">
    <name type="scientific">Prauserella marina</name>
    <dbReference type="NCBI Taxonomy" id="530584"/>
    <lineage>
        <taxon>Bacteria</taxon>
        <taxon>Bacillati</taxon>
        <taxon>Actinomycetota</taxon>
        <taxon>Actinomycetes</taxon>
        <taxon>Pseudonocardiales</taxon>
        <taxon>Pseudonocardiaceae</taxon>
        <taxon>Prauserella</taxon>
    </lineage>
</organism>
<proteinExistence type="predicted"/>
<accession>A0A1G6QZ72</accession>
<reference evidence="1 2" key="1">
    <citation type="submission" date="2016-10" db="EMBL/GenBank/DDBJ databases">
        <authorList>
            <person name="de Groot N.N."/>
        </authorList>
    </citation>
    <scope>NUCLEOTIDE SEQUENCE [LARGE SCALE GENOMIC DNA]</scope>
    <source>
        <strain evidence="1 2">CGMCC 4.5506</strain>
    </source>
</reference>
<sequence length="203" mass="22755">MRPALPKVGIDRRRLCFRHIRFRVLTGVSVRDRFTFVWSLGYVWVAMVAFGGILVDSIVIYPNVFHDPPASLEGSMDFFLITGPADLFPPLGAATVIAGAVTLVLVWRTSARLWIGGSLLTLVLGEFLFSMLFFWPRNDIMFEEGIAVHSVEFLRETAAQFQAGHWVRLAMSGVTATLVLIGFLRYHRDRVIAATEQKKLVTA</sequence>
<dbReference type="EMBL" id="FMZE01000005">
    <property type="protein sequence ID" value="SDC97632.1"/>
    <property type="molecule type" value="Genomic_DNA"/>
</dbReference>
<evidence type="ECO:0000313" key="2">
    <source>
        <dbReference type="Proteomes" id="UP000199494"/>
    </source>
</evidence>
<gene>
    <name evidence="1" type="ORF">SAMN05421630_1055</name>
</gene>
<dbReference type="STRING" id="530584.SAMN05421630_1055"/>
<keyword evidence="2" id="KW-1185">Reference proteome</keyword>
<name>A0A1G6QZ72_9PSEU</name>
<protein>
    <submittedName>
        <fullName evidence="1">Uncharacterized protein</fullName>
    </submittedName>
</protein>